<dbReference type="Pfam" id="PF00294">
    <property type="entry name" value="PfkB"/>
    <property type="match status" value="1"/>
</dbReference>
<evidence type="ECO:0000256" key="3">
    <source>
        <dbReference type="ARBA" id="ARBA00022741"/>
    </source>
</evidence>
<evidence type="ECO:0000256" key="1">
    <source>
        <dbReference type="ARBA" id="ARBA00010688"/>
    </source>
</evidence>
<dbReference type="InterPro" id="IPR017583">
    <property type="entry name" value="Tagatose/fructose_Pkinase"/>
</dbReference>
<dbReference type="RefSeq" id="WP_179748250.1">
    <property type="nucleotide sequence ID" value="NZ_BAAAGN010000002.1"/>
</dbReference>
<dbReference type="InterPro" id="IPR011611">
    <property type="entry name" value="PfkB_dom"/>
</dbReference>
<reference evidence="8 9" key="1">
    <citation type="submission" date="2020-07" db="EMBL/GenBank/DDBJ databases">
        <title>Sequencing the genomes of 1000 actinobacteria strains.</title>
        <authorList>
            <person name="Klenk H.-P."/>
        </authorList>
    </citation>
    <scope>NUCLEOTIDE SEQUENCE [LARGE SCALE GENOMIC DNA]</scope>
    <source>
        <strain evidence="8 9">DSM 7487</strain>
    </source>
</reference>
<dbReference type="GO" id="GO:0008443">
    <property type="term" value="F:phosphofructokinase activity"/>
    <property type="evidence" value="ECO:0007669"/>
    <property type="project" value="TreeGrafter"/>
</dbReference>
<evidence type="ECO:0000313" key="9">
    <source>
        <dbReference type="Proteomes" id="UP000521922"/>
    </source>
</evidence>
<protein>
    <submittedName>
        <fullName evidence="8">1-phosphofructokinase family hexose kinase</fullName>
    </submittedName>
</protein>
<dbReference type="GO" id="GO:0005829">
    <property type="term" value="C:cytosol"/>
    <property type="evidence" value="ECO:0007669"/>
    <property type="project" value="TreeGrafter"/>
</dbReference>
<dbReference type="CDD" id="cd01164">
    <property type="entry name" value="FruK_PfkB_like"/>
    <property type="match status" value="1"/>
</dbReference>
<feature type="domain" description="Carbohydrate kinase PfkB" evidence="7">
    <location>
        <begin position="21"/>
        <end position="289"/>
    </location>
</feature>
<organism evidence="8 9">
    <name type="scientific">Kineococcus aurantiacus</name>
    <dbReference type="NCBI Taxonomy" id="37633"/>
    <lineage>
        <taxon>Bacteria</taxon>
        <taxon>Bacillati</taxon>
        <taxon>Actinomycetota</taxon>
        <taxon>Actinomycetes</taxon>
        <taxon>Kineosporiales</taxon>
        <taxon>Kineosporiaceae</taxon>
        <taxon>Kineococcus</taxon>
    </lineage>
</organism>
<dbReference type="PROSITE" id="PS00584">
    <property type="entry name" value="PFKB_KINASES_2"/>
    <property type="match status" value="1"/>
</dbReference>
<evidence type="ECO:0000256" key="5">
    <source>
        <dbReference type="ARBA" id="ARBA00022840"/>
    </source>
</evidence>
<gene>
    <name evidence="8" type="ORF">BJ968_000083</name>
</gene>
<comment type="caution">
    <text evidence="8">The sequence shown here is derived from an EMBL/GenBank/DDBJ whole genome shotgun (WGS) entry which is preliminary data.</text>
</comment>
<dbReference type="Proteomes" id="UP000521922">
    <property type="component" value="Unassembled WGS sequence"/>
</dbReference>
<evidence type="ECO:0000256" key="2">
    <source>
        <dbReference type="ARBA" id="ARBA00022679"/>
    </source>
</evidence>
<evidence type="ECO:0000256" key="6">
    <source>
        <dbReference type="PIRNR" id="PIRNR000535"/>
    </source>
</evidence>
<dbReference type="PANTHER" id="PTHR46566:SF5">
    <property type="entry name" value="1-PHOSPHOFRUCTOKINASE"/>
    <property type="match status" value="1"/>
</dbReference>
<dbReference type="PIRSF" id="PIRSF000535">
    <property type="entry name" value="1PFK/6PFK/LacC"/>
    <property type="match status" value="1"/>
</dbReference>
<dbReference type="InterPro" id="IPR002173">
    <property type="entry name" value="Carboh/pur_kinase_PfkB_CS"/>
</dbReference>
<dbReference type="EMBL" id="JACCBB010000001">
    <property type="protein sequence ID" value="NYD20543.1"/>
    <property type="molecule type" value="Genomic_DNA"/>
</dbReference>
<dbReference type="PROSITE" id="PS00583">
    <property type="entry name" value="PFKB_KINASES_1"/>
    <property type="match status" value="1"/>
</dbReference>
<dbReference type="AlphaFoldDB" id="A0A7Y9ASD0"/>
<keyword evidence="9" id="KW-1185">Reference proteome</keyword>
<dbReference type="PANTHER" id="PTHR46566">
    <property type="entry name" value="1-PHOSPHOFRUCTOKINASE-RELATED"/>
    <property type="match status" value="1"/>
</dbReference>
<keyword evidence="2 6" id="KW-0808">Transferase</keyword>
<dbReference type="NCBIfam" id="TIGR03168">
    <property type="entry name" value="1-PFK"/>
    <property type="match status" value="1"/>
</dbReference>
<evidence type="ECO:0000313" key="8">
    <source>
        <dbReference type="EMBL" id="NYD20543.1"/>
    </source>
</evidence>
<keyword evidence="5" id="KW-0067">ATP-binding</keyword>
<dbReference type="GO" id="GO:0005524">
    <property type="term" value="F:ATP binding"/>
    <property type="evidence" value="ECO:0007669"/>
    <property type="project" value="UniProtKB-KW"/>
</dbReference>
<keyword evidence="4 8" id="KW-0418">Kinase</keyword>
<evidence type="ECO:0000256" key="4">
    <source>
        <dbReference type="ARBA" id="ARBA00022777"/>
    </source>
</evidence>
<evidence type="ECO:0000259" key="7">
    <source>
        <dbReference type="Pfam" id="PF00294"/>
    </source>
</evidence>
<dbReference type="InterPro" id="IPR029056">
    <property type="entry name" value="Ribokinase-like"/>
</dbReference>
<sequence>MNSRANRVVVVTPNPALDVTYRVDRQLVGETVRVREVLHRAGGKGLNVARVLHTLGVGVHTVQPLGGDAGRWIAAELHRCGIGCTAVEIDGATRSTVTVVDDVAHPTVLAEPGPGLTGQDWSRVVAAVRACGPGDVLVISGSLPPGAADLGELVTAGRAAGARVLVDVSGPALLDAARAGADLLKPNAEEARRATGTSALDDAVDRLLELGAGRVVVSDGAAGLLSAGPAGRVHQPAVPGVTGNPTGAGDAATAGLAAGWVAGADPATALRWAALLGAAAVLRPGAGEIDPADLPELSARLEVPTTRTEPPCLLRPC</sequence>
<keyword evidence="3" id="KW-0547">Nucleotide-binding</keyword>
<proteinExistence type="inferred from homology"/>
<comment type="similarity">
    <text evidence="1">Belongs to the carbohydrate kinase PfkB family.</text>
</comment>
<dbReference type="Gene3D" id="3.40.1190.20">
    <property type="match status" value="1"/>
</dbReference>
<accession>A0A7Y9ASD0</accession>
<dbReference type="SUPFAM" id="SSF53613">
    <property type="entry name" value="Ribokinase-like"/>
    <property type="match status" value="1"/>
</dbReference>
<name>A0A7Y9ASD0_9ACTN</name>